<name>A0AAW1X209_RUBAR</name>
<dbReference type="Proteomes" id="UP001457282">
    <property type="component" value="Unassembled WGS sequence"/>
</dbReference>
<feature type="region of interest" description="Disordered" evidence="1">
    <location>
        <begin position="36"/>
        <end position="68"/>
    </location>
</feature>
<evidence type="ECO:0000313" key="3">
    <source>
        <dbReference type="Proteomes" id="UP001457282"/>
    </source>
</evidence>
<accession>A0AAW1X209</accession>
<comment type="caution">
    <text evidence="2">The sequence shown here is derived from an EMBL/GenBank/DDBJ whole genome shotgun (WGS) entry which is preliminary data.</text>
</comment>
<keyword evidence="3" id="KW-1185">Reference proteome</keyword>
<reference evidence="2 3" key="1">
    <citation type="journal article" date="2023" name="G3 (Bethesda)">
        <title>A chromosome-length genome assembly and annotation of blackberry (Rubus argutus, cv. 'Hillquist').</title>
        <authorList>
            <person name="Bruna T."/>
            <person name="Aryal R."/>
            <person name="Dudchenko O."/>
            <person name="Sargent D.J."/>
            <person name="Mead D."/>
            <person name="Buti M."/>
            <person name="Cavallini A."/>
            <person name="Hytonen T."/>
            <person name="Andres J."/>
            <person name="Pham M."/>
            <person name="Weisz D."/>
            <person name="Mascagni F."/>
            <person name="Usai G."/>
            <person name="Natali L."/>
            <person name="Bassil N."/>
            <person name="Fernandez G.E."/>
            <person name="Lomsadze A."/>
            <person name="Armour M."/>
            <person name="Olukolu B."/>
            <person name="Poorten T."/>
            <person name="Britton C."/>
            <person name="Davik J."/>
            <person name="Ashrafi H."/>
            <person name="Aiden E.L."/>
            <person name="Borodovsky M."/>
            <person name="Worthington M."/>
        </authorList>
    </citation>
    <scope>NUCLEOTIDE SEQUENCE [LARGE SCALE GENOMIC DNA]</scope>
    <source>
        <strain evidence="2">PI 553951</strain>
    </source>
</reference>
<gene>
    <name evidence="2" type="ORF">M0R45_027521</name>
</gene>
<evidence type="ECO:0000313" key="2">
    <source>
        <dbReference type="EMBL" id="KAK9930484.1"/>
    </source>
</evidence>
<dbReference type="AlphaFoldDB" id="A0AAW1X209"/>
<evidence type="ECO:0000256" key="1">
    <source>
        <dbReference type="SAM" id="MobiDB-lite"/>
    </source>
</evidence>
<sequence>MVSKQAELHNQNHSITLRNKIWRICRLSTHRSIGAPMNKRLHSMDLHDGAKFQKEESGRNPGNQKKIHVRGVYAGVDVGGGGCGLGETQNGPSG</sequence>
<protein>
    <submittedName>
        <fullName evidence="2">Uncharacterized protein</fullName>
    </submittedName>
</protein>
<dbReference type="EMBL" id="JBEDUW010000005">
    <property type="protein sequence ID" value="KAK9930484.1"/>
    <property type="molecule type" value="Genomic_DNA"/>
</dbReference>
<feature type="compositionally biased region" description="Basic and acidic residues" evidence="1">
    <location>
        <begin position="42"/>
        <end position="58"/>
    </location>
</feature>
<organism evidence="2 3">
    <name type="scientific">Rubus argutus</name>
    <name type="common">Southern blackberry</name>
    <dbReference type="NCBI Taxonomy" id="59490"/>
    <lineage>
        <taxon>Eukaryota</taxon>
        <taxon>Viridiplantae</taxon>
        <taxon>Streptophyta</taxon>
        <taxon>Embryophyta</taxon>
        <taxon>Tracheophyta</taxon>
        <taxon>Spermatophyta</taxon>
        <taxon>Magnoliopsida</taxon>
        <taxon>eudicotyledons</taxon>
        <taxon>Gunneridae</taxon>
        <taxon>Pentapetalae</taxon>
        <taxon>rosids</taxon>
        <taxon>fabids</taxon>
        <taxon>Rosales</taxon>
        <taxon>Rosaceae</taxon>
        <taxon>Rosoideae</taxon>
        <taxon>Rosoideae incertae sedis</taxon>
        <taxon>Rubus</taxon>
    </lineage>
</organism>
<proteinExistence type="predicted"/>